<comment type="caution">
    <text evidence="1">The sequence shown here is derived from an EMBL/GenBank/DDBJ whole genome shotgun (WGS) entry which is preliminary data.</text>
</comment>
<evidence type="ECO:0000313" key="2">
    <source>
        <dbReference type="Proteomes" id="UP000094669"/>
    </source>
</evidence>
<reference evidence="1" key="1">
    <citation type="submission" date="2018-01" db="EMBL/GenBank/DDBJ databases">
        <title>Genomic characterization of Leptospira inadai serogroup Lyme isolated from captured rat in Brazil and comparative analysis with human reference strain.</title>
        <authorList>
            <person name="Moreno L.Z."/>
            <person name="Loureiro A.P."/>
            <person name="Miraglia F."/>
            <person name="Kremer F.S."/>
            <person name="Eslabao M.R."/>
            <person name="Dellagostin O.A."/>
            <person name="Lilenbaum W."/>
            <person name="Moreno A.M."/>
        </authorList>
    </citation>
    <scope>NUCLEOTIDE SEQUENCE [LARGE SCALE GENOMIC DNA]</scope>
    <source>
        <strain evidence="1">M34/99</strain>
    </source>
</reference>
<accession>A0ABX4YD63</accession>
<sequence>MNSIEFTNRYFFKLQGIDLDNPVTLLEVFRVYSSELSRSFKEYDTTYVDFGSLSGTSREVIPNSVVLVLLFQDSKERIFTSVVTRYKTEEGNEVEDKLPQYLNLRGEEFKIEFTDNRKYQFNRSHWRK</sequence>
<organism evidence="1 2">
    <name type="scientific">Leptospira inadai serovar Lyme</name>
    <dbReference type="NCBI Taxonomy" id="293084"/>
    <lineage>
        <taxon>Bacteria</taxon>
        <taxon>Pseudomonadati</taxon>
        <taxon>Spirochaetota</taxon>
        <taxon>Spirochaetia</taxon>
        <taxon>Leptospirales</taxon>
        <taxon>Leptospiraceae</taxon>
        <taxon>Leptospira</taxon>
    </lineage>
</organism>
<evidence type="ECO:0000313" key="1">
    <source>
        <dbReference type="EMBL" id="PNV72105.1"/>
    </source>
</evidence>
<dbReference type="RefSeq" id="WP_010410286.1">
    <property type="nucleotide sequence ID" value="NZ_MCRM02000035.1"/>
</dbReference>
<dbReference type="Proteomes" id="UP000094669">
    <property type="component" value="Unassembled WGS sequence"/>
</dbReference>
<keyword evidence="2" id="KW-1185">Reference proteome</keyword>
<proteinExistence type="predicted"/>
<name>A0ABX4YD63_9LEPT</name>
<protein>
    <submittedName>
        <fullName evidence="1">Uncharacterized protein</fullName>
    </submittedName>
</protein>
<dbReference type="EMBL" id="MCRM02000035">
    <property type="protein sequence ID" value="PNV72105.1"/>
    <property type="molecule type" value="Genomic_DNA"/>
</dbReference>
<gene>
    <name evidence="1" type="ORF">BES34_019950</name>
</gene>